<proteinExistence type="inferred from homology"/>
<keyword evidence="2 5" id="KW-0547">Nucleotide-binding</keyword>
<dbReference type="GO" id="GO:0005874">
    <property type="term" value="C:microtubule"/>
    <property type="evidence" value="ECO:0007669"/>
    <property type="project" value="UniProtKB-KW"/>
</dbReference>
<evidence type="ECO:0000256" key="5">
    <source>
        <dbReference type="PROSITE-ProRule" id="PRU00283"/>
    </source>
</evidence>
<feature type="compositionally biased region" description="Acidic residues" evidence="7">
    <location>
        <begin position="519"/>
        <end position="529"/>
    </location>
</feature>
<feature type="region of interest" description="Disordered" evidence="7">
    <location>
        <begin position="507"/>
        <end position="537"/>
    </location>
</feature>
<feature type="region of interest" description="Disordered" evidence="7">
    <location>
        <begin position="1"/>
        <end position="35"/>
    </location>
</feature>
<evidence type="ECO:0000256" key="7">
    <source>
        <dbReference type="SAM" id="MobiDB-lite"/>
    </source>
</evidence>
<name>A0ABD3PEL5_9STRA</name>
<keyword evidence="1" id="KW-0493">Microtubule</keyword>
<comment type="caution">
    <text evidence="9">The sequence shown here is derived from an EMBL/GenBank/DDBJ whole genome shotgun (WGS) entry which is preliminary data.</text>
</comment>
<reference evidence="9 10" key="1">
    <citation type="journal article" date="2020" name="G3 (Bethesda)">
        <title>Improved Reference Genome for Cyclotella cryptica CCMP332, a Model for Cell Wall Morphogenesis, Salinity Adaptation, and Lipid Production in Diatoms (Bacillariophyta).</title>
        <authorList>
            <person name="Roberts W.R."/>
            <person name="Downey K.M."/>
            <person name="Ruck E.C."/>
            <person name="Traller J.C."/>
            <person name="Alverson A.J."/>
        </authorList>
    </citation>
    <scope>NUCLEOTIDE SEQUENCE [LARGE SCALE GENOMIC DNA]</scope>
    <source>
        <strain evidence="9 10">CCMP332</strain>
    </source>
</reference>
<evidence type="ECO:0000256" key="1">
    <source>
        <dbReference type="ARBA" id="ARBA00022701"/>
    </source>
</evidence>
<evidence type="ECO:0000256" key="3">
    <source>
        <dbReference type="ARBA" id="ARBA00022840"/>
    </source>
</evidence>
<keyword evidence="3 5" id="KW-0067">ATP-binding</keyword>
<feature type="region of interest" description="Disordered" evidence="7">
    <location>
        <begin position="926"/>
        <end position="956"/>
    </location>
</feature>
<dbReference type="SUPFAM" id="SSF52540">
    <property type="entry name" value="P-loop containing nucleoside triphosphate hydrolases"/>
    <property type="match status" value="1"/>
</dbReference>
<dbReference type="GO" id="GO:0003774">
    <property type="term" value="F:cytoskeletal motor activity"/>
    <property type="evidence" value="ECO:0007669"/>
    <property type="project" value="UniProtKB-UniRule"/>
</dbReference>
<evidence type="ECO:0000256" key="4">
    <source>
        <dbReference type="ARBA" id="ARBA00023175"/>
    </source>
</evidence>
<feature type="region of interest" description="Disordered" evidence="7">
    <location>
        <begin position="267"/>
        <end position="290"/>
    </location>
</feature>
<dbReference type="AlphaFoldDB" id="A0ABD3PEL5"/>
<gene>
    <name evidence="9" type="ORF">HJC23_005355</name>
</gene>
<feature type="binding site" evidence="5">
    <location>
        <begin position="344"/>
        <end position="351"/>
    </location>
    <ligand>
        <name>ATP</name>
        <dbReference type="ChEBI" id="CHEBI:30616"/>
    </ligand>
</feature>
<keyword evidence="10" id="KW-1185">Reference proteome</keyword>
<dbReference type="PANTHER" id="PTHR24115:SF1008">
    <property type="entry name" value="KINESIN-LIKE PROTEIN SUBITO"/>
    <property type="match status" value="1"/>
</dbReference>
<dbReference type="InterPro" id="IPR027640">
    <property type="entry name" value="Kinesin-like_fam"/>
</dbReference>
<dbReference type="InterPro" id="IPR027417">
    <property type="entry name" value="P-loop_NTPase"/>
</dbReference>
<dbReference type="PRINTS" id="PR00380">
    <property type="entry name" value="KINESINHEAVY"/>
</dbReference>
<dbReference type="Proteomes" id="UP001516023">
    <property type="component" value="Unassembled WGS sequence"/>
</dbReference>
<dbReference type="PANTHER" id="PTHR24115">
    <property type="entry name" value="KINESIN-RELATED"/>
    <property type="match status" value="1"/>
</dbReference>
<evidence type="ECO:0000313" key="10">
    <source>
        <dbReference type="Proteomes" id="UP001516023"/>
    </source>
</evidence>
<comment type="similarity">
    <text evidence="5">Belongs to the TRAFAC class myosin-kinesin ATPase superfamily. Kinesin family.</text>
</comment>
<evidence type="ECO:0000313" key="9">
    <source>
        <dbReference type="EMBL" id="KAL3786277.1"/>
    </source>
</evidence>
<feature type="region of interest" description="Disordered" evidence="7">
    <location>
        <begin position="69"/>
        <end position="95"/>
    </location>
</feature>
<protein>
    <recommendedName>
        <fullName evidence="8">Kinesin motor domain-containing protein</fullName>
    </recommendedName>
</protein>
<dbReference type="PROSITE" id="PS50067">
    <property type="entry name" value="KINESIN_MOTOR_2"/>
    <property type="match status" value="1"/>
</dbReference>
<feature type="coiled-coil region" evidence="6">
    <location>
        <begin position="746"/>
        <end position="863"/>
    </location>
</feature>
<dbReference type="FunFam" id="3.40.850.10:FF:000281">
    <property type="entry name" value="Kinesin motor subunit-like protein"/>
    <property type="match status" value="1"/>
</dbReference>
<feature type="domain" description="Kinesin motor" evidence="8">
    <location>
        <begin position="204"/>
        <end position="656"/>
    </location>
</feature>
<evidence type="ECO:0000256" key="6">
    <source>
        <dbReference type="SAM" id="Coils"/>
    </source>
</evidence>
<feature type="region of interest" description="Disordered" evidence="7">
    <location>
        <begin position="688"/>
        <end position="717"/>
    </location>
</feature>
<dbReference type="InterPro" id="IPR036961">
    <property type="entry name" value="Kinesin_motor_dom_sf"/>
</dbReference>
<dbReference type="InterPro" id="IPR001752">
    <property type="entry name" value="Kinesin_motor_dom"/>
</dbReference>
<feature type="region of interest" description="Disordered" evidence="7">
    <location>
        <begin position="156"/>
        <end position="187"/>
    </location>
</feature>
<feature type="compositionally biased region" description="Polar residues" evidence="7">
    <location>
        <begin position="159"/>
        <end position="171"/>
    </location>
</feature>
<dbReference type="SMART" id="SM00129">
    <property type="entry name" value="KISc"/>
    <property type="match status" value="1"/>
</dbReference>
<organism evidence="9 10">
    <name type="scientific">Cyclotella cryptica</name>
    <dbReference type="NCBI Taxonomy" id="29204"/>
    <lineage>
        <taxon>Eukaryota</taxon>
        <taxon>Sar</taxon>
        <taxon>Stramenopiles</taxon>
        <taxon>Ochrophyta</taxon>
        <taxon>Bacillariophyta</taxon>
        <taxon>Coscinodiscophyceae</taxon>
        <taxon>Thalassiosirophycidae</taxon>
        <taxon>Stephanodiscales</taxon>
        <taxon>Stephanodiscaceae</taxon>
        <taxon>Cyclotella</taxon>
    </lineage>
</organism>
<dbReference type="GO" id="GO:0005524">
    <property type="term" value="F:ATP binding"/>
    <property type="evidence" value="ECO:0007669"/>
    <property type="project" value="UniProtKB-UniRule"/>
</dbReference>
<sequence>MSSDDAPPISRLTATEHRDDLETFTSESDSRTGIPFGTVLDVPSGNFNCRVSSICQSVDIANCPKEDDAFEKDEEQNKKATEEQEEAFDSSNPLDDTMMDFHDERLDLNSVLSGNMEEDDATSQMNDEAYSNGVSVKNLSKLFEENDEANRRLNAANATTSKPGGQPSTNRPPLAPPKANIPLKSEEGTASNITDISNAIEDKRLSVFLRIRPPVSANGKEGVDGSISTIEVLDEGTALPSTIRTYPPMNSNAAKVVRAGNKLAPSNLKKNLSSKSLTDDGSSDSGGDSTAEVLGVKEYSYSGVFGPNSTQNEIYDSVAAPLVDGLFQDQSGELGESALLFTLGVTNAGKTHTVMGTGFEKKKLTDKNLSDLSPHRDWGIIPRSLHHMLSRINTSNAIPSSRPKLQLYMSYLEIYNEQIFDLLPDKTKQVPRRPCDGPTALKLRESRRGRIFVRGLARHPINNVHQGLELAQEAKKNRHTASNNINTSSSRSHSICQFEIAHFRAHSSNSKSVQSEMDTLSDYDTDDDSSVSSAGSKKGRNSTIIWIVDLAGSERSKRTGVISHTRHQKEAALINASLMNLMRCLREMLNNQPKKRGATKGGVVPFRESKLTHMFMNHLTGPSASRTSMIVNVNPAADDFDETQHVLSYATTARNVKISAVDYNKKRRILAKESNVKLSPVKKIANLVHKLSPKKRKGSGDSKPETKRLRSNTGPKYIERKKPVKEVAISKKPLPVKAQWNRNDELEKLREENFSLKIAIDDLEQQLADCEADVRAEVVEMMNEQLQDSKEWYEGRIDNLKRQLGLLEASNSKQAHHDADSQEKMIELFDRINECEEEMKRMREEHEAEMEDKSAELLNMTNMHQAELEQAVLVHQDELRTERSHKERLLEENGVLRHQALELRASHDTILSKYKELLSLYEQSEQKESSDIYESADMEGDPESIPGDESASTFKKLSRDRCSDVASTAASVEIVSPKGKGGKWGFLRSPAKVALGEKSESAAKSRSPLGKLNPNLN</sequence>
<evidence type="ECO:0000259" key="8">
    <source>
        <dbReference type="PROSITE" id="PS50067"/>
    </source>
</evidence>
<dbReference type="EMBL" id="JABMIG020000198">
    <property type="protein sequence ID" value="KAL3786277.1"/>
    <property type="molecule type" value="Genomic_DNA"/>
</dbReference>
<feature type="compositionally biased region" description="Basic and acidic residues" evidence="7">
    <location>
        <begin position="698"/>
        <end position="708"/>
    </location>
</feature>
<evidence type="ECO:0000256" key="2">
    <source>
        <dbReference type="ARBA" id="ARBA00022741"/>
    </source>
</evidence>
<keyword evidence="6" id="KW-0175">Coiled coil</keyword>
<feature type="compositionally biased region" description="Polar residues" evidence="7">
    <location>
        <begin position="507"/>
        <end position="517"/>
    </location>
</feature>
<accession>A0ABD3PEL5</accession>
<feature type="region of interest" description="Disordered" evidence="7">
    <location>
        <begin position="996"/>
        <end position="1017"/>
    </location>
</feature>
<keyword evidence="4 5" id="KW-0505">Motor protein</keyword>
<dbReference type="Pfam" id="PF00225">
    <property type="entry name" value="Kinesin"/>
    <property type="match status" value="1"/>
</dbReference>
<dbReference type="Gene3D" id="3.40.850.10">
    <property type="entry name" value="Kinesin motor domain"/>
    <property type="match status" value="1"/>
</dbReference>